<feature type="domain" description="Glycosyltransferase 2-like" evidence="1">
    <location>
        <begin position="22"/>
        <end position="161"/>
    </location>
</feature>
<evidence type="ECO:0000313" key="2">
    <source>
        <dbReference type="EMBL" id="APT55946.1"/>
    </source>
</evidence>
<reference evidence="2 3" key="1">
    <citation type="submission" date="2016-05" db="EMBL/GenBank/DDBJ databases">
        <title>Complete Genome and Methylome Analysis of Psychrotrophic Bacterial Isolates from Antarctic Lake Untersee.</title>
        <authorList>
            <person name="Fomenkov A."/>
            <person name="Akimov V.N."/>
            <person name="Vasilyeva L.V."/>
            <person name="Andersen D."/>
            <person name="Vincze T."/>
            <person name="Roberts R.J."/>
        </authorList>
    </citation>
    <scope>NUCLEOTIDE SEQUENCE [LARGE SCALE GENOMIC DNA]</scope>
    <source>
        <strain evidence="2 3">U14-5</strain>
    </source>
</reference>
<organism evidence="2 3">
    <name type="scientific">Roseomonas gilardii</name>
    <dbReference type="NCBI Taxonomy" id="257708"/>
    <lineage>
        <taxon>Bacteria</taxon>
        <taxon>Pseudomonadati</taxon>
        <taxon>Pseudomonadota</taxon>
        <taxon>Alphaproteobacteria</taxon>
        <taxon>Acetobacterales</taxon>
        <taxon>Roseomonadaceae</taxon>
        <taxon>Roseomonas</taxon>
    </lineage>
</organism>
<dbReference type="InterPro" id="IPR050834">
    <property type="entry name" value="Glycosyltransf_2"/>
</dbReference>
<dbReference type="eggNOG" id="COG1215">
    <property type="taxonomic scope" value="Bacteria"/>
</dbReference>
<dbReference type="InterPro" id="IPR029044">
    <property type="entry name" value="Nucleotide-diphossugar_trans"/>
</dbReference>
<dbReference type="AlphaFoldDB" id="A0A1L7AAY6"/>
<dbReference type="Gene3D" id="3.90.550.10">
    <property type="entry name" value="Spore Coat Polysaccharide Biosynthesis Protein SpsA, Chain A"/>
    <property type="match status" value="1"/>
</dbReference>
<accession>A0A1L7AAY6</accession>
<dbReference type="CDD" id="cd00761">
    <property type="entry name" value="Glyco_tranf_GTA_type"/>
    <property type="match status" value="1"/>
</dbReference>
<dbReference type="RefSeq" id="WP_167668217.1">
    <property type="nucleotide sequence ID" value="NZ_CP015583.1"/>
</dbReference>
<dbReference type="KEGG" id="rgi:RGI145_01280"/>
<dbReference type="SUPFAM" id="SSF53448">
    <property type="entry name" value="Nucleotide-diphospho-sugar transferases"/>
    <property type="match status" value="1"/>
</dbReference>
<dbReference type="PANTHER" id="PTHR43685">
    <property type="entry name" value="GLYCOSYLTRANSFERASE"/>
    <property type="match status" value="1"/>
</dbReference>
<dbReference type="PANTHER" id="PTHR43685:SF14">
    <property type="entry name" value="GLYCOSYLTRANSFERASE 2-LIKE DOMAIN-CONTAINING PROTEIN"/>
    <property type="match status" value="1"/>
</dbReference>
<dbReference type="EMBL" id="CP015583">
    <property type="protein sequence ID" value="APT55946.1"/>
    <property type="molecule type" value="Genomic_DNA"/>
</dbReference>
<protein>
    <recommendedName>
        <fullName evidence="1">Glycosyltransferase 2-like domain-containing protein</fullName>
    </recommendedName>
</protein>
<evidence type="ECO:0000313" key="3">
    <source>
        <dbReference type="Proteomes" id="UP000185494"/>
    </source>
</evidence>
<dbReference type="Proteomes" id="UP000185494">
    <property type="component" value="Chromosome 1"/>
</dbReference>
<proteinExistence type="predicted"/>
<dbReference type="STRING" id="257708.RGI145_01280"/>
<evidence type="ECO:0000259" key="1">
    <source>
        <dbReference type="Pfam" id="PF00535"/>
    </source>
</evidence>
<dbReference type="InterPro" id="IPR001173">
    <property type="entry name" value="Glyco_trans_2-like"/>
</dbReference>
<name>A0A1L7AAY6_9PROT</name>
<dbReference type="Pfam" id="PF00535">
    <property type="entry name" value="Glycos_transf_2"/>
    <property type="match status" value="1"/>
</dbReference>
<gene>
    <name evidence="2" type="ORF">RGI145_01280</name>
</gene>
<sequence>MPAFRESLRLRLPPGPPPPALVAIPARDEAEAIPVCLAALAAQAMPEGTPMPPGRFGVVLLVNNSRDGTVALARDMAGRLPFPLLVLEEGLPPELAHAGEARRRAMEAAALWLERDAVPGAVLLTTDADGRPARDWVARNLLALEAGADAVLGLITVDPEEHERALPAALRQRSAEEERYDALLVELAARLDPDPADPWPRHDCESGASMAVTLAAYRRAGGLPSQALGEDRAFCDALRRIDARLRHAPEAVVEVSCRLHGRAQGGMADTMRFLIDATDAPIEGRLEPALDAARRYRLRALARRLFRAPPDAVAAEAAGFGLEGPALAALLAQPGFGRAWEAVAAVSPVLRQRTPLERHDLVPETQRVEALLAPLRAAMAEATNPGP</sequence>